<dbReference type="InterPro" id="IPR003646">
    <property type="entry name" value="SH3-like_bac-type"/>
</dbReference>
<sequence>MKLINSYLIILISVAYAIAGTIYKVKVDTSLNIRKAAKKTGAIVGTLKNGQYIYATSVAKGWAKFYKGYVSTDYLTKVTSGSSYIATNDLSFRTGPSTNYGIISTKKKGTAITYFGKDPFTTTWSVTNYGYVNSKYIKAKTAAKPTTPSLKITQILSNNKNYGGTRSTSAIKYIVIHFTANDGDSATGNGNYFHKNVVKASAHYFVDDNTIVQSVPDNYIAWAVGGDKYNTKGGRLYKKATNTNTLSIELCDTVKNKKIKATKKTIDLALSLVRQKMKQYNISKSNVIRHYDVNGKPCPAYWTDDTLWKKEFWNQI</sequence>
<dbReference type="GO" id="GO:0071555">
    <property type="term" value="P:cell wall organization"/>
    <property type="evidence" value="ECO:0007669"/>
    <property type="project" value="UniProtKB-KW"/>
</dbReference>
<dbReference type="GO" id="GO:0009253">
    <property type="term" value="P:peptidoglycan catabolic process"/>
    <property type="evidence" value="ECO:0007669"/>
    <property type="project" value="InterPro"/>
</dbReference>
<dbReference type="InterPro" id="IPR002502">
    <property type="entry name" value="Amidase_domain"/>
</dbReference>
<keyword evidence="5" id="KW-0472">Membrane</keyword>
<keyword evidence="4" id="KW-0961">Cell wall biogenesis/degradation</keyword>
<evidence type="ECO:0000256" key="1">
    <source>
        <dbReference type="ARBA" id="ARBA00001561"/>
    </source>
</evidence>
<dbReference type="CDD" id="cd06583">
    <property type="entry name" value="PGRP"/>
    <property type="match status" value="1"/>
</dbReference>
<dbReference type="InterPro" id="IPR051206">
    <property type="entry name" value="NAMLAA_amidase_2"/>
</dbReference>
<evidence type="ECO:0000256" key="4">
    <source>
        <dbReference type="ARBA" id="ARBA00023316"/>
    </source>
</evidence>
<dbReference type="SUPFAM" id="SSF55846">
    <property type="entry name" value="N-acetylmuramoyl-L-alanine amidase-like"/>
    <property type="match status" value="1"/>
</dbReference>
<evidence type="ECO:0000256" key="3">
    <source>
        <dbReference type="ARBA" id="ARBA00022801"/>
    </source>
</evidence>
<evidence type="ECO:0000313" key="8">
    <source>
        <dbReference type="EMBL" id="ORY42114.1"/>
    </source>
</evidence>
<dbReference type="EMBL" id="MCOG01000121">
    <property type="protein sequence ID" value="ORY42114.1"/>
    <property type="molecule type" value="Genomic_DNA"/>
</dbReference>
<dbReference type="OrthoDB" id="5358886at2759"/>
<reference evidence="8 9" key="1">
    <citation type="submission" date="2016-08" db="EMBL/GenBank/DDBJ databases">
        <title>A Parts List for Fungal Cellulosomes Revealed by Comparative Genomics.</title>
        <authorList>
            <consortium name="DOE Joint Genome Institute"/>
            <person name="Haitjema C.H."/>
            <person name="Gilmore S.P."/>
            <person name="Henske J.K."/>
            <person name="Solomon K.V."/>
            <person name="De Groot R."/>
            <person name="Kuo A."/>
            <person name="Mondo S.J."/>
            <person name="Salamov A.A."/>
            <person name="Labutti K."/>
            <person name="Zhao Z."/>
            <person name="Chiniquy J."/>
            <person name="Barry K."/>
            <person name="Brewer H.M."/>
            <person name="Purvine S.O."/>
            <person name="Wright A.T."/>
            <person name="Boxma B."/>
            <person name="Van Alen T."/>
            <person name="Hackstein J.H."/>
            <person name="Baker S.E."/>
            <person name="Grigoriev I.V."/>
            <person name="O'Malley M.A."/>
        </authorList>
    </citation>
    <scope>NUCLEOTIDE SEQUENCE [LARGE SCALE GENOMIC DNA]</scope>
    <source>
        <strain evidence="8 9">G1</strain>
    </source>
</reference>
<dbReference type="InterPro" id="IPR036505">
    <property type="entry name" value="Amidase/PGRP_sf"/>
</dbReference>
<comment type="caution">
    <text evidence="8">The sequence shown here is derived from an EMBL/GenBank/DDBJ whole genome shotgun (WGS) entry which is preliminary data.</text>
</comment>
<keyword evidence="9" id="KW-1185">Reference proteome</keyword>
<feature type="domain" description="SH3b" evidence="6">
    <location>
        <begin position="80"/>
        <end position="141"/>
    </location>
</feature>
<dbReference type="Proteomes" id="UP000193920">
    <property type="component" value="Unassembled WGS sequence"/>
</dbReference>
<dbReference type="SMART" id="SM00287">
    <property type="entry name" value="SH3b"/>
    <property type="match status" value="2"/>
</dbReference>
<evidence type="ECO:0000313" key="9">
    <source>
        <dbReference type="Proteomes" id="UP000193920"/>
    </source>
</evidence>
<protein>
    <recommendedName>
        <fullName evidence="2">N-acetylmuramoyl-L-alanine amidase</fullName>
        <ecNumber evidence="2">3.5.1.28</ecNumber>
    </recommendedName>
</protein>
<keyword evidence="3" id="KW-0378">Hydrolase</keyword>
<evidence type="ECO:0000256" key="2">
    <source>
        <dbReference type="ARBA" id="ARBA00011901"/>
    </source>
</evidence>
<dbReference type="Gene3D" id="3.40.80.10">
    <property type="entry name" value="Peptidoglycan recognition protein-like"/>
    <property type="match status" value="1"/>
</dbReference>
<dbReference type="Pfam" id="PF08239">
    <property type="entry name" value="SH3_3"/>
    <property type="match status" value="1"/>
</dbReference>
<dbReference type="SMART" id="SM00644">
    <property type="entry name" value="Ami_2"/>
    <property type="match status" value="1"/>
</dbReference>
<dbReference type="PANTHER" id="PTHR30417">
    <property type="entry name" value="N-ACETYLMURAMOYL-L-ALANINE AMIDASE AMID"/>
    <property type="match status" value="1"/>
</dbReference>
<dbReference type="Gene3D" id="2.30.30.40">
    <property type="entry name" value="SH3 Domains"/>
    <property type="match status" value="2"/>
</dbReference>
<evidence type="ECO:0000259" key="7">
    <source>
        <dbReference type="SMART" id="SM00644"/>
    </source>
</evidence>
<feature type="domain" description="N-acetylmuramoyl-L-alanine amidase" evidence="7">
    <location>
        <begin position="159"/>
        <end position="316"/>
    </location>
</feature>
<name>A0A1Y2C5G0_9FUNG</name>
<dbReference type="PANTHER" id="PTHR30417:SF1">
    <property type="entry name" value="N-ACETYLMURAMOYL-L-ALANINE AMIDASE AMID"/>
    <property type="match status" value="1"/>
</dbReference>
<dbReference type="AlphaFoldDB" id="A0A1Y2C5G0"/>
<evidence type="ECO:0000259" key="6">
    <source>
        <dbReference type="SMART" id="SM00287"/>
    </source>
</evidence>
<evidence type="ECO:0000256" key="5">
    <source>
        <dbReference type="SAM" id="Phobius"/>
    </source>
</evidence>
<keyword evidence="5" id="KW-0812">Transmembrane</keyword>
<feature type="transmembrane region" description="Helical" evidence="5">
    <location>
        <begin position="6"/>
        <end position="25"/>
    </location>
</feature>
<keyword evidence="5" id="KW-1133">Transmembrane helix</keyword>
<proteinExistence type="predicted"/>
<organism evidence="8 9">
    <name type="scientific">Neocallimastix californiae</name>
    <dbReference type="NCBI Taxonomy" id="1754190"/>
    <lineage>
        <taxon>Eukaryota</taxon>
        <taxon>Fungi</taxon>
        <taxon>Fungi incertae sedis</taxon>
        <taxon>Chytridiomycota</taxon>
        <taxon>Chytridiomycota incertae sedis</taxon>
        <taxon>Neocallimastigomycetes</taxon>
        <taxon>Neocallimastigales</taxon>
        <taxon>Neocallimastigaceae</taxon>
        <taxon>Neocallimastix</taxon>
    </lineage>
</organism>
<dbReference type="Pfam" id="PF01510">
    <property type="entry name" value="Amidase_2"/>
    <property type="match status" value="1"/>
</dbReference>
<feature type="domain" description="SH3b" evidence="6">
    <location>
        <begin position="20"/>
        <end position="79"/>
    </location>
</feature>
<gene>
    <name evidence="8" type="ORF">LY90DRAFT_671944</name>
</gene>
<comment type="catalytic activity">
    <reaction evidence="1">
        <text>Hydrolyzes the link between N-acetylmuramoyl residues and L-amino acid residues in certain cell-wall glycopeptides.</text>
        <dbReference type="EC" id="3.5.1.28"/>
    </reaction>
</comment>
<dbReference type="GO" id="GO:0008745">
    <property type="term" value="F:N-acetylmuramoyl-L-alanine amidase activity"/>
    <property type="evidence" value="ECO:0007669"/>
    <property type="project" value="UniProtKB-EC"/>
</dbReference>
<dbReference type="EC" id="3.5.1.28" evidence="2"/>
<accession>A0A1Y2C5G0</accession>
<dbReference type="GO" id="GO:0009254">
    <property type="term" value="P:peptidoglycan turnover"/>
    <property type="evidence" value="ECO:0007669"/>
    <property type="project" value="TreeGrafter"/>
</dbReference>